<reference evidence="8 9" key="1">
    <citation type="submission" date="2020-04" db="EMBL/GenBank/DDBJ databases">
        <title>Metagenomic profiling of ammonia- and methane-oxidizing microorganisms in a Dutch drinking water treatment plant.</title>
        <authorList>
            <person name="Poghosyan L."/>
            <person name="Leucker S."/>
        </authorList>
    </citation>
    <scope>NUCLEOTIDE SEQUENCE [LARGE SCALE GENOMIC DNA]</scope>
    <source>
        <strain evidence="8">S-RSF-IL-03</strain>
    </source>
</reference>
<dbReference type="EMBL" id="JABFRW010000144">
    <property type="protein sequence ID" value="NOT34749.1"/>
    <property type="molecule type" value="Genomic_DNA"/>
</dbReference>
<proteinExistence type="inferred from homology"/>
<keyword evidence="2" id="KW-0813">Transport</keyword>
<feature type="binding site" evidence="6">
    <location>
        <position position="211"/>
    </location>
    <ligand>
        <name>FAD</name>
        <dbReference type="ChEBI" id="CHEBI:57692"/>
    </ligand>
</feature>
<dbReference type="GO" id="GO:0050660">
    <property type="term" value="F:flavin adenine dinucleotide binding"/>
    <property type="evidence" value="ECO:0007669"/>
    <property type="project" value="InterPro"/>
</dbReference>
<dbReference type="GO" id="GO:0033539">
    <property type="term" value="P:fatty acid beta-oxidation using acyl-CoA dehydrogenase"/>
    <property type="evidence" value="ECO:0007669"/>
    <property type="project" value="TreeGrafter"/>
</dbReference>
<dbReference type="CDD" id="cd01715">
    <property type="entry name" value="ETF_alpha"/>
    <property type="match status" value="1"/>
</dbReference>
<feature type="binding site" evidence="6">
    <location>
        <position position="288"/>
    </location>
    <ligand>
        <name>FAD</name>
        <dbReference type="ChEBI" id="CHEBI:57692"/>
    </ligand>
</feature>
<dbReference type="FunFam" id="3.40.50.1220:FF:000001">
    <property type="entry name" value="Electron transfer flavoprotein, alpha subunit"/>
    <property type="match status" value="1"/>
</dbReference>
<dbReference type="PANTHER" id="PTHR43153:SF1">
    <property type="entry name" value="ELECTRON TRANSFER FLAVOPROTEIN SUBUNIT ALPHA, MITOCHONDRIAL"/>
    <property type="match status" value="1"/>
</dbReference>
<dbReference type="InterPro" id="IPR014729">
    <property type="entry name" value="Rossmann-like_a/b/a_fold"/>
</dbReference>
<dbReference type="Proteomes" id="UP000580839">
    <property type="component" value="Unassembled WGS sequence"/>
</dbReference>
<feature type="binding site" evidence="6">
    <location>
        <begin position="250"/>
        <end position="254"/>
    </location>
    <ligand>
        <name>FAD</name>
        <dbReference type="ChEBI" id="CHEBI:57692"/>
    </ligand>
</feature>
<keyword evidence="5" id="KW-0249">Electron transport</keyword>
<evidence type="ECO:0000313" key="9">
    <source>
        <dbReference type="Proteomes" id="UP000580839"/>
    </source>
</evidence>
<dbReference type="InterPro" id="IPR014731">
    <property type="entry name" value="ETF_asu_C"/>
</dbReference>
<dbReference type="SMART" id="SM00893">
    <property type="entry name" value="ETF"/>
    <property type="match status" value="1"/>
</dbReference>
<dbReference type="SUPFAM" id="SSF52402">
    <property type="entry name" value="Adenine nucleotide alpha hydrolases-like"/>
    <property type="match status" value="1"/>
</dbReference>
<evidence type="ECO:0000259" key="7">
    <source>
        <dbReference type="SMART" id="SM00893"/>
    </source>
</evidence>
<dbReference type="PANTHER" id="PTHR43153">
    <property type="entry name" value="ELECTRON TRANSFER FLAVOPROTEIN ALPHA"/>
    <property type="match status" value="1"/>
</dbReference>
<accession>A0A849T089</accession>
<evidence type="ECO:0000256" key="3">
    <source>
        <dbReference type="ARBA" id="ARBA00022630"/>
    </source>
</evidence>
<evidence type="ECO:0000256" key="4">
    <source>
        <dbReference type="ARBA" id="ARBA00022827"/>
    </source>
</evidence>
<dbReference type="Gene3D" id="3.40.50.620">
    <property type="entry name" value="HUPs"/>
    <property type="match status" value="1"/>
</dbReference>
<evidence type="ECO:0000313" key="8">
    <source>
        <dbReference type="EMBL" id="NOT34749.1"/>
    </source>
</evidence>
<dbReference type="Pfam" id="PF01012">
    <property type="entry name" value="ETF"/>
    <property type="match status" value="1"/>
</dbReference>
<comment type="caution">
    <text evidence="8">The sequence shown here is derived from an EMBL/GenBank/DDBJ whole genome shotgun (WGS) entry which is preliminary data.</text>
</comment>
<keyword evidence="4 6" id="KW-0274">FAD</keyword>
<comment type="similarity">
    <text evidence="1">Belongs to the ETF alpha-subunit/FixB family.</text>
</comment>
<dbReference type="GO" id="GO:0009055">
    <property type="term" value="F:electron transfer activity"/>
    <property type="evidence" value="ECO:0007669"/>
    <property type="project" value="InterPro"/>
</dbReference>
<dbReference type="Gene3D" id="3.40.50.1220">
    <property type="entry name" value="TPP-binding domain"/>
    <property type="match status" value="1"/>
</dbReference>
<comment type="cofactor">
    <cofactor evidence="6">
        <name>FAD</name>
        <dbReference type="ChEBI" id="CHEBI:57692"/>
    </cofactor>
    <text evidence="6">Binds 1 FAD per dimer.</text>
</comment>
<evidence type="ECO:0000256" key="6">
    <source>
        <dbReference type="PIRSR" id="PIRSR000089-1"/>
    </source>
</evidence>
<sequence length="325" mass="32606">MSILVFVEQRDGKLRSVTHEALSEAARLAPALGSPVVGICAAAADPGLASLGAYGANEVRLAANAAFARHDAAGYTAAVVAAAQELKPAAILFPASAIGRDLAPRVAARLGVGLAADCTALAAVGGKLHATRPVYAGKATQTIGFLKSPAMASLRPKVFAAMSPTGATATVVSQNFSYDAAASRARVTGLTAGEGGKLDLTEAEVIVSGGRGLKGPEHFNLIEDLAAALGGTVGASRAVVDAGWRPHGDQVGQTGKTVSPKLYVAIGISGAIQHLAGMSSSRCIVAINKDGEAPIFKVADFGIVGDAFEVVPALTAAVKKLNAHG</sequence>
<dbReference type="Pfam" id="PF00766">
    <property type="entry name" value="ETF_alpha"/>
    <property type="match status" value="1"/>
</dbReference>
<dbReference type="SUPFAM" id="SSF52467">
    <property type="entry name" value="DHS-like NAD/FAD-binding domain"/>
    <property type="match status" value="1"/>
</dbReference>
<dbReference type="InterPro" id="IPR029035">
    <property type="entry name" value="DHS-like_NAD/FAD-binding_dom"/>
</dbReference>
<dbReference type="AlphaFoldDB" id="A0A849T089"/>
<dbReference type="InterPro" id="IPR018206">
    <property type="entry name" value="ETF_asu_C_CS"/>
</dbReference>
<feature type="domain" description="Electron transfer flavoprotein alpha/beta-subunit N-terminal" evidence="7">
    <location>
        <begin position="3"/>
        <end position="189"/>
    </location>
</feature>
<name>A0A849T089_UNCEI</name>
<gene>
    <name evidence="8" type="ORF">HOP12_11340</name>
</gene>
<dbReference type="PROSITE" id="PS00696">
    <property type="entry name" value="ETF_ALPHA"/>
    <property type="match status" value="1"/>
</dbReference>
<dbReference type="InterPro" id="IPR001308">
    <property type="entry name" value="ETF_a/FixB"/>
</dbReference>
<dbReference type="InterPro" id="IPR033947">
    <property type="entry name" value="ETF_alpha_N"/>
</dbReference>
<dbReference type="PIRSF" id="PIRSF000089">
    <property type="entry name" value="Electra_flavoP_a"/>
    <property type="match status" value="1"/>
</dbReference>
<dbReference type="InterPro" id="IPR014730">
    <property type="entry name" value="ETF_a/b_N"/>
</dbReference>
<evidence type="ECO:0000256" key="5">
    <source>
        <dbReference type="ARBA" id="ARBA00022982"/>
    </source>
</evidence>
<evidence type="ECO:0000256" key="2">
    <source>
        <dbReference type="ARBA" id="ARBA00022448"/>
    </source>
</evidence>
<evidence type="ECO:0000256" key="1">
    <source>
        <dbReference type="ARBA" id="ARBA00005817"/>
    </source>
</evidence>
<protein>
    <submittedName>
        <fullName evidence="8">Electron transfer flavoprotein subunit alpha/FixB family protein</fullName>
    </submittedName>
</protein>
<organism evidence="8 9">
    <name type="scientific">Eiseniibacteriota bacterium</name>
    <dbReference type="NCBI Taxonomy" id="2212470"/>
    <lineage>
        <taxon>Bacteria</taxon>
        <taxon>Candidatus Eiseniibacteriota</taxon>
    </lineage>
</organism>
<keyword evidence="3" id="KW-0285">Flavoprotein</keyword>
<feature type="binding site" evidence="6">
    <location>
        <begin position="236"/>
        <end position="237"/>
    </location>
    <ligand>
        <name>FAD</name>
        <dbReference type="ChEBI" id="CHEBI:57692"/>
    </ligand>
</feature>
<feature type="binding site" evidence="6">
    <location>
        <begin position="267"/>
        <end position="274"/>
    </location>
    <ligand>
        <name>FAD</name>
        <dbReference type="ChEBI" id="CHEBI:57692"/>
    </ligand>
</feature>